<dbReference type="Pfam" id="PF02096">
    <property type="entry name" value="60KD_IMP"/>
    <property type="match status" value="1"/>
</dbReference>
<reference evidence="13 14" key="1">
    <citation type="submission" date="2016-10" db="EMBL/GenBank/DDBJ databases">
        <authorList>
            <person name="de Groot N.N."/>
        </authorList>
    </citation>
    <scope>NUCLEOTIDE SEQUENCE [LARGE SCALE GENOMIC DNA]</scope>
    <source>
        <strain evidence="13 14">DSM 797</strain>
    </source>
</reference>
<name>A0A1G9IBR4_9FIRM</name>
<evidence type="ECO:0000313" key="13">
    <source>
        <dbReference type="EMBL" id="SDL22284.1"/>
    </source>
</evidence>
<gene>
    <name evidence="13" type="ORF">SAMN04515677_101170</name>
</gene>
<feature type="transmembrane region" description="Helical" evidence="11">
    <location>
        <begin position="22"/>
        <end position="42"/>
    </location>
</feature>
<dbReference type="NCBIfam" id="TIGR03592">
    <property type="entry name" value="yidC_oxa1_cterm"/>
    <property type="match status" value="1"/>
</dbReference>
<comment type="similarity">
    <text evidence="9">Belongs to the OXA1/ALB3/YidC family.</text>
</comment>
<dbReference type="STRING" id="1121325.SAMN04515677_101170"/>
<dbReference type="PANTHER" id="PTHR12428:SF65">
    <property type="entry name" value="CYTOCHROME C OXIDASE ASSEMBLY PROTEIN COX18, MITOCHONDRIAL"/>
    <property type="match status" value="1"/>
</dbReference>
<evidence type="ECO:0000256" key="4">
    <source>
        <dbReference type="ARBA" id="ARBA00022692"/>
    </source>
</evidence>
<keyword evidence="4 9" id="KW-0812">Transmembrane</keyword>
<evidence type="ECO:0000256" key="3">
    <source>
        <dbReference type="ARBA" id="ARBA00022475"/>
    </source>
</evidence>
<dbReference type="EMBL" id="FNGW01000001">
    <property type="protein sequence ID" value="SDL22284.1"/>
    <property type="molecule type" value="Genomic_DNA"/>
</dbReference>
<accession>A0A1G9IBR4</accession>
<proteinExistence type="inferred from homology"/>
<protein>
    <submittedName>
        <fullName evidence="13">Membrane protein insertase, YidC/Oxa1 family, C-terminal domain-containing protein</fullName>
    </submittedName>
</protein>
<dbReference type="GO" id="GO:0032977">
    <property type="term" value="F:membrane insertase activity"/>
    <property type="evidence" value="ECO:0007669"/>
    <property type="project" value="InterPro"/>
</dbReference>
<keyword evidence="14" id="KW-1185">Reference proteome</keyword>
<feature type="domain" description="Membrane insertase YidC/Oxa/ALB C-terminal" evidence="12">
    <location>
        <begin position="23"/>
        <end position="202"/>
    </location>
</feature>
<keyword evidence="3" id="KW-1003">Cell membrane</keyword>
<keyword evidence="8" id="KW-0143">Chaperone</keyword>
<evidence type="ECO:0000256" key="7">
    <source>
        <dbReference type="ARBA" id="ARBA00023136"/>
    </source>
</evidence>
<evidence type="ECO:0000256" key="9">
    <source>
        <dbReference type="RuleBase" id="RU003945"/>
    </source>
</evidence>
<organism evidence="13 14">
    <name type="scientific">Romboutsia lituseburensis DSM 797</name>
    <dbReference type="NCBI Taxonomy" id="1121325"/>
    <lineage>
        <taxon>Bacteria</taxon>
        <taxon>Bacillati</taxon>
        <taxon>Bacillota</taxon>
        <taxon>Clostridia</taxon>
        <taxon>Peptostreptococcales</taxon>
        <taxon>Peptostreptococcaceae</taxon>
        <taxon>Romboutsia</taxon>
    </lineage>
</organism>
<dbReference type="AlphaFoldDB" id="A0A1G9IBR4"/>
<feature type="transmembrane region" description="Helical" evidence="11">
    <location>
        <begin position="131"/>
        <end position="154"/>
    </location>
</feature>
<evidence type="ECO:0000259" key="12">
    <source>
        <dbReference type="Pfam" id="PF02096"/>
    </source>
</evidence>
<feature type="transmembrane region" description="Helical" evidence="11">
    <location>
        <begin position="86"/>
        <end position="104"/>
    </location>
</feature>
<dbReference type="GO" id="GO:0015031">
    <property type="term" value="P:protein transport"/>
    <property type="evidence" value="ECO:0007669"/>
    <property type="project" value="UniProtKB-KW"/>
</dbReference>
<sequence>MNFISNILQDLLNTLFSFTGDLGVAIVIITLIVKLLLMPLSLRQKFAMRKQQDLAEKMNHIKEKYKNNAKELEKQLQKHSVESMKSMLGCSTLLLQMPVVYALYNTFLNMPQGSTSVLIPWISSLNVSDNLFIIPCIYTLTMLAPSLISFIPYFKASTQVAFSKQMVISTVIMSFVLTLRTPVAIGLYFITSSIYSLIEDVCFRIYVKQKNRLIVN</sequence>
<dbReference type="RefSeq" id="WP_092721933.1">
    <property type="nucleotide sequence ID" value="NZ_FNGW01000001.1"/>
</dbReference>
<keyword evidence="10" id="KW-0175">Coiled coil</keyword>
<evidence type="ECO:0000256" key="6">
    <source>
        <dbReference type="ARBA" id="ARBA00022989"/>
    </source>
</evidence>
<feature type="coiled-coil region" evidence="10">
    <location>
        <begin position="48"/>
        <end position="82"/>
    </location>
</feature>
<evidence type="ECO:0000256" key="2">
    <source>
        <dbReference type="ARBA" id="ARBA00022448"/>
    </source>
</evidence>
<comment type="subcellular location">
    <subcellularLocation>
        <location evidence="1">Cell membrane</location>
        <topology evidence="1">Multi-pass membrane protein</topology>
    </subcellularLocation>
    <subcellularLocation>
        <location evidence="9">Membrane</location>
        <topology evidence="9">Multi-pass membrane protein</topology>
    </subcellularLocation>
</comment>
<dbReference type="InterPro" id="IPR001708">
    <property type="entry name" value="YidC/ALB3/OXA1/COX18"/>
</dbReference>
<keyword evidence="6 11" id="KW-1133">Transmembrane helix</keyword>
<evidence type="ECO:0000256" key="11">
    <source>
        <dbReference type="SAM" id="Phobius"/>
    </source>
</evidence>
<evidence type="ECO:0000313" key="14">
    <source>
        <dbReference type="Proteomes" id="UP000199068"/>
    </source>
</evidence>
<evidence type="ECO:0000256" key="1">
    <source>
        <dbReference type="ARBA" id="ARBA00004651"/>
    </source>
</evidence>
<dbReference type="PANTHER" id="PTHR12428">
    <property type="entry name" value="OXA1"/>
    <property type="match status" value="1"/>
</dbReference>
<evidence type="ECO:0000256" key="10">
    <source>
        <dbReference type="SAM" id="Coils"/>
    </source>
</evidence>
<feature type="transmembrane region" description="Helical" evidence="11">
    <location>
        <begin position="166"/>
        <end position="190"/>
    </location>
</feature>
<keyword evidence="7 11" id="KW-0472">Membrane</keyword>
<keyword evidence="5" id="KW-0653">Protein transport</keyword>
<evidence type="ECO:0000256" key="8">
    <source>
        <dbReference type="ARBA" id="ARBA00023186"/>
    </source>
</evidence>
<dbReference type="GO" id="GO:0051205">
    <property type="term" value="P:protein insertion into membrane"/>
    <property type="evidence" value="ECO:0007669"/>
    <property type="project" value="TreeGrafter"/>
</dbReference>
<dbReference type="InterPro" id="IPR047196">
    <property type="entry name" value="YidC_ALB_C"/>
</dbReference>
<dbReference type="InterPro" id="IPR028055">
    <property type="entry name" value="YidC/Oxa/ALB_C"/>
</dbReference>
<keyword evidence="2" id="KW-0813">Transport</keyword>
<dbReference type="CDD" id="cd20070">
    <property type="entry name" value="5TM_YidC_Alb3"/>
    <property type="match status" value="1"/>
</dbReference>
<dbReference type="Proteomes" id="UP000199068">
    <property type="component" value="Unassembled WGS sequence"/>
</dbReference>
<dbReference type="GO" id="GO:0005886">
    <property type="term" value="C:plasma membrane"/>
    <property type="evidence" value="ECO:0007669"/>
    <property type="project" value="UniProtKB-SubCell"/>
</dbReference>
<evidence type="ECO:0000256" key="5">
    <source>
        <dbReference type="ARBA" id="ARBA00022927"/>
    </source>
</evidence>